<evidence type="ECO:0000313" key="3">
    <source>
        <dbReference type="Proteomes" id="UP000824998"/>
    </source>
</evidence>
<comment type="caution">
    <text evidence="2">The sequence shown here is derived from an EMBL/GenBank/DDBJ whole genome shotgun (WGS) entry which is preliminary data.</text>
</comment>
<keyword evidence="3" id="KW-1185">Reference proteome</keyword>
<dbReference type="AlphaFoldDB" id="A0A9P7YQH0"/>
<evidence type="ECO:0000313" key="2">
    <source>
        <dbReference type="EMBL" id="KAG9237527.1"/>
    </source>
</evidence>
<organism evidence="2 3">
    <name type="scientific">Amylocarpus encephaloides</name>
    <dbReference type="NCBI Taxonomy" id="45428"/>
    <lineage>
        <taxon>Eukaryota</taxon>
        <taxon>Fungi</taxon>
        <taxon>Dikarya</taxon>
        <taxon>Ascomycota</taxon>
        <taxon>Pezizomycotina</taxon>
        <taxon>Leotiomycetes</taxon>
        <taxon>Helotiales</taxon>
        <taxon>Helotiales incertae sedis</taxon>
        <taxon>Amylocarpus</taxon>
    </lineage>
</organism>
<feature type="region of interest" description="Disordered" evidence="1">
    <location>
        <begin position="242"/>
        <end position="280"/>
    </location>
</feature>
<evidence type="ECO:0000256" key="1">
    <source>
        <dbReference type="SAM" id="MobiDB-lite"/>
    </source>
</evidence>
<proteinExistence type="predicted"/>
<reference evidence="2" key="1">
    <citation type="journal article" date="2021" name="IMA Fungus">
        <title>Genomic characterization of three marine fungi, including Emericellopsis atlantica sp. nov. with signatures of a generalist lifestyle and marine biomass degradation.</title>
        <authorList>
            <person name="Hagestad O.C."/>
            <person name="Hou L."/>
            <person name="Andersen J.H."/>
            <person name="Hansen E.H."/>
            <person name="Altermark B."/>
            <person name="Li C."/>
            <person name="Kuhnert E."/>
            <person name="Cox R.J."/>
            <person name="Crous P.W."/>
            <person name="Spatafora J.W."/>
            <person name="Lail K."/>
            <person name="Amirebrahimi M."/>
            <person name="Lipzen A."/>
            <person name="Pangilinan J."/>
            <person name="Andreopoulos W."/>
            <person name="Hayes R.D."/>
            <person name="Ng V."/>
            <person name="Grigoriev I.V."/>
            <person name="Jackson S.A."/>
            <person name="Sutton T.D.S."/>
            <person name="Dobson A.D.W."/>
            <person name="Rama T."/>
        </authorList>
    </citation>
    <scope>NUCLEOTIDE SEQUENCE</scope>
    <source>
        <strain evidence="2">TRa018bII</strain>
    </source>
</reference>
<dbReference type="Proteomes" id="UP000824998">
    <property type="component" value="Unassembled WGS sequence"/>
</dbReference>
<protein>
    <submittedName>
        <fullName evidence="2">Uncharacterized protein</fullName>
    </submittedName>
</protein>
<name>A0A9P7YQH0_9HELO</name>
<sequence length="280" mass="31110">MSANQRPQNTTPIQQSFRAERNLFLLNNKLATERVILYRAMHADTSQMRDWQSMCLMEMDVLAAQSAISKTQNSIRMWKAYELKNQIAHKVERHGFIKKRDNGEGPSGYGIKIQDEDAKMTVAPVHGESDETEVKTEKQSEERIVPVQDTSVDRTVKIEDQTEEPKTAVGDGPVDLGPDDVVIKTKEEDKDLHISVGVFATMVRSANLSSTQDGFTSTGEGRVSQAEPGALAFGLETFGNKVPSEAKIRKTDDVSEGHSDNRKGKRKAANQDGMAKRAKF</sequence>
<gene>
    <name evidence="2" type="ORF">BJ875DRAFT_540339</name>
</gene>
<dbReference type="EMBL" id="MU251384">
    <property type="protein sequence ID" value="KAG9237527.1"/>
    <property type="molecule type" value="Genomic_DNA"/>
</dbReference>
<feature type="compositionally biased region" description="Basic and acidic residues" evidence="1">
    <location>
        <begin position="244"/>
        <end position="262"/>
    </location>
</feature>
<accession>A0A9P7YQH0</accession>